<dbReference type="PANTHER" id="PTHR30472:SF58">
    <property type="entry name" value="IRON(3+)-HYDROXAMATE IMPORT SYSTEM PERMEASE PROTEIN FHUB"/>
    <property type="match status" value="1"/>
</dbReference>
<evidence type="ECO:0000256" key="8">
    <source>
        <dbReference type="SAM" id="Phobius"/>
    </source>
</evidence>
<comment type="similarity">
    <text evidence="2">Belongs to the binding-protein-dependent transport system permease family. FecCD subfamily.</text>
</comment>
<dbReference type="SUPFAM" id="SSF81345">
    <property type="entry name" value="ABC transporter involved in vitamin B12 uptake, BtuC"/>
    <property type="match status" value="1"/>
</dbReference>
<evidence type="ECO:0000256" key="1">
    <source>
        <dbReference type="ARBA" id="ARBA00004651"/>
    </source>
</evidence>
<protein>
    <submittedName>
        <fullName evidence="9">Iron complex transport system permease protein</fullName>
    </submittedName>
</protein>
<feature type="transmembrane region" description="Helical" evidence="8">
    <location>
        <begin position="108"/>
        <end position="127"/>
    </location>
</feature>
<dbReference type="Proteomes" id="UP000254051">
    <property type="component" value="Unassembled WGS sequence"/>
</dbReference>
<dbReference type="FunFam" id="1.10.3470.10:FF:000001">
    <property type="entry name" value="Vitamin B12 ABC transporter permease BtuC"/>
    <property type="match status" value="1"/>
</dbReference>
<evidence type="ECO:0000256" key="3">
    <source>
        <dbReference type="ARBA" id="ARBA00022448"/>
    </source>
</evidence>
<dbReference type="GO" id="GO:0033214">
    <property type="term" value="P:siderophore-iron import into cell"/>
    <property type="evidence" value="ECO:0007669"/>
    <property type="project" value="TreeGrafter"/>
</dbReference>
<keyword evidence="5 8" id="KW-0812">Transmembrane</keyword>
<evidence type="ECO:0000313" key="9">
    <source>
        <dbReference type="EMBL" id="SUQ16027.1"/>
    </source>
</evidence>
<dbReference type="GO" id="GO:0005886">
    <property type="term" value="C:plasma membrane"/>
    <property type="evidence" value="ECO:0007669"/>
    <property type="project" value="UniProtKB-SubCell"/>
</dbReference>
<organism evidence="9 10">
    <name type="scientific">Faecalicatena contorta</name>
    <dbReference type="NCBI Taxonomy" id="39482"/>
    <lineage>
        <taxon>Bacteria</taxon>
        <taxon>Bacillati</taxon>
        <taxon>Bacillota</taxon>
        <taxon>Clostridia</taxon>
        <taxon>Lachnospirales</taxon>
        <taxon>Lachnospiraceae</taxon>
        <taxon>Faecalicatena</taxon>
    </lineage>
</organism>
<dbReference type="AlphaFoldDB" id="A0A315ZQC9"/>
<keyword evidence="6 8" id="KW-1133">Transmembrane helix</keyword>
<keyword evidence="3" id="KW-0813">Transport</keyword>
<evidence type="ECO:0000256" key="5">
    <source>
        <dbReference type="ARBA" id="ARBA00022692"/>
    </source>
</evidence>
<dbReference type="GO" id="GO:0022857">
    <property type="term" value="F:transmembrane transporter activity"/>
    <property type="evidence" value="ECO:0007669"/>
    <property type="project" value="InterPro"/>
</dbReference>
<evidence type="ECO:0000256" key="6">
    <source>
        <dbReference type="ARBA" id="ARBA00022989"/>
    </source>
</evidence>
<dbReference type="EMBL" id="UHJJ01000020">
    <property type="protein sequence ID" value="SUQ16027.1"/>
    <property type="molecule type" value="Genomic_DNA"/>
</dbReference>
<dbReference type="InterPro" id="IPR000522">
    <property type="entry name" value="ABC_transptr_permease_BtuC"/>
</dbReference>
<feature type="transmembrane region" description="Helical" evidence="8">
    <location>
        <begin position="165"/>
        <end position="189"/>
    </location>
</feature>
<evidence type="ECO:0000256" key="4">
    <source>
        <dbReference type="ARBA" id="ARBA00022475"/>
    </source>
</evidence>
<name>A0A315ZQC9_9FIRM</name>
<evidence type="ECO:0000256" key="7">
    <source>
        <dbReference type="ARBA" id="ARBA00023136"/>
    </source>
</evidence>
<feature type="transmembrane region" description="Helical" evidence="8">
    <location>
        <begin position="79"/>
        <end position="96"/>
    </location>
</feature>
<gene>
    <name evidence="9" type="ORF">SAMN05216529_12010</name>
</gene>
<keyword evidence="4" id="KW-1003">Cell membrane</keyword>
<keyword evidence="7 8" id="KW-0472">Membrane</keyword>
<feature type="transmembrane region" description="Helical" evidence="8">
    <location>
        <begin position="21"/>
        <end position="42"/>
    </location>
</feature>
<dbReference type="CDD" id="cd06550">
    <property type="entry name" value="TM_ABC_iron-siderophores_like"/>
    <property type="match status" value="1"/>
</dbReference>
<feature type="transmembrane region" description="Helical" evidence="8">
    <location>
        <begin position="209"/>
        <end position="228"/>
    </location>
</feature>
<sequence>MMNKTFKERTFLKNTAIHTKVGYTFLILFMIVILILFVLLSVSTGVAGGDLRILIQTLFLQHNPSEIGRVMLEMRMPRALAACFTGAAFALAGAIMQGVTRNPLADSGLLGINAGAGFFVAVTTVLFPSIPIFGTMFSAFLGAAAAVLMVYGLGMGKQKSGTIRLILAGSAVSALLTALSQGISLTFGISKNLSFWTAGSMSGITWTQIKITMPCIMGAALIGFFLSGKLSILALGEETAAGLGINIRAVHLTGIVVVLVLAGVSVSTVGGISFLGLIVPHSARLLVGSDYRKILPASALLGAILLVAADIAARTIHAPFDTPVGALVSAIGVPVFLALTYQKKGTVI</sequence>
<evidence type="ECO:0000256" key="2">
    <source>
        <dbReference type="ARBA" id="ARBA00007935"/>
    </source>
</evidence>
<comment type="subcellular location">
    <subcellularLocation>
        <location evidence="1">Cell membrane</location>
        <topology evidence="1">Multi-pass membrane protein</topology>
    </subcellularLocation>
</comment>
<feature type="transmembrane region" description="Helical" evidence="8">
    <location>
        <begin position="324"/>
        <end position="342"/>
    </location>
</feature>
<reference evidence="10" key="1">
    <citation type="submission" date="2017-07" db="EMBL/GenBank/DDBJ databases">
        <authorList>
            <person name="Varghese N."/>
            <person name="Submissions S."/>
        </authorList>
    </citation>
    <scope>NUCLEOTIDE SEQUENCE [LARGE SCALE GENOMIC DNA]</scope>
    <source>
        <strain evidence="10">NLAE-zl-C134</strain>
    </source>
</reference>
<dbReference type="Pfam" id="PF01032">
    <property type="entry name" value="FecCD"/>
    <property type="match status" value="1"/>
</dbReference>
<feature type="transmembrane region" description="Helical" evidence="8">
    <location>
        <begin position="133"/>
        <end position="153"/>
    </location>
</feature>
<keyword evidence="10" id="KW-1185">Reference proteome</keyword>
<dbReference type="Gene3D" id="1.10.3470.10">
    <property type="entry name" value="ABC transporter involved in vitamin B12 uptake, BtuC"/>
    <property type="match status" value="1"/>
</dbReference>
<dbReference type="InterPro" id="IPR037294">
    <property type="entry name" value="ABC_BtuC-like"/>
</dbReference>
<evidence type="ECO:0000313" key="10">
    <source>
        <dbReference type="Proteomes" id="UP000254051"/>
    </source>
</evidence>
<feature type="transmembrane region" description="Helical" evidence="8">
    <location>
        <begin position="294"/>
        <end position="312"/>
    </location>
</feature>
<feature type="transmembrane region" description="Helical" evidence="8">
    <location>
        <begin position="249"/>
        <end position="274"/>
    </location>
</feature>
<accession>A0A315ZQC9</accession>
<dbReference type="PANTHER" id="PTHR30472">
    <property type="entry name" value="FERRIC ENTEROBACTIN TRANSPORT SYSTEM PERMEASE PROTEIN"/>
    <property type="match status" value="1"/>
</dbReference>
<proteinExistence type="inferred from homology"/>